<keyword evidence="2" id="KW-0378">Hydrolase</keyword>
<organism evidence="2 3">
    <name type="scientific">Gigaspora margarita</name>
    <dbReference type="NCBI Taxonomy" id="4874"/>
    <lineage>
        <taxon>Eukaryota</taxon>
        <taxon>Fungi</taxon>
        <taxon>Fungi incertae sedis</taxon>
        <taxon>Mucoromycota</taxon>
        <taxon>Glomeromycotina</taxon>
        <taxon>Glomeromycetes</taxon>
        <taxon>Diversisporales</taxon>
        <taxon>Gigasporaceae</taxon>
        <taxon>Gigaspora</taxon>
    </lineage>
</organism>
<dbReference type="OrthoDB" id="9991235at2759"/>
<protein>
    <submittedName>
        <fullName evidence="2">HD phosphohydrolase domain-containing protein</fullName>
    </submittedName>
</protein>
<dbReference type="Gene3D" id="1.10.3210.10">
    <property type="entry name" value="Hypothetical protein af1432"/>
    <property type="match status" value="1"/>
</dbReference>
<sequence length="118" mass="13894">MDKQMNSLKSINVPIPGYMTFEWWAVKFINTPHFQRLCDIKQLGTASYVFPGATHRRFEHSLGTAHLAYTLTKKLQEQLREKRQRLNEPRKRQRGSDNDKHTNHDDGSENDDERILNV</sequence>
<dbReference type="PANTHER" id="PTHR11373">
    <property type="entry name" value="DEOXYNUCLEOSIDE TRIPHOSPHATE TRIPHOSPHOHYDROLASE"/>
    <property type="match status" value="1"/>
</dbReference>
<reference evidence="2 3" key="1">
    <citation type="journal article" date="2019" name="Environ. Microbiol.">
        <title>At the nexus of three kingdoms: the genome of the mycorrhizal fungus Gigaspora margarita provides insights into plant, endobacterial and fungal interactions.</title>
        <authorList>
            <person name="Venice F."/>
            <person name="Ghignone S."/>
            <person name="Salvioli di Fossalunga A."/>
            <person name="Amselem J."/>
            <person name="Novero M."/>
            <person name="Xianan X."/>
            <person name="Sedzielewska Toro K."/>
            <person name="Morin E."/>
            <person name="Lipzen A."/>
            <person name="Grigoriev I.V."/>
            <person name="Henrissat B."/>
            <person name="Martin F.M."/>
            <person name="Bonfante P."/>
        </authorList>
    </citation>
    <scope>NUCLEOTIDE SEQUENCE [LARGE SCALE GENOMIC DNA]</scope>
    <source>
        <strain evidence="2 3">BEG34</strain>
    </source>
</reference>
<accession>A0A8H3XGS6</accession>
<dbReference type="InterPro" id="IPR050135">
    <property type="entry name" value="dGTPase-like"/>
</dbReference>
<evidence type="ECO:0000313" key="3">
    <source>
        <dbReference type="Proteomes" id="UP000439903"/>
    </source>
</evidence>
<dbReference type="Proteomes" id="UP000439903">
    <property type="component" value="Unassembled WGS sequence"/>
</dbReference>
<proteinExistence type="predicted"/>
<dbReference type="AlphaFoldDB" id="A0A8H3XGS6"/>
<dbReference type="GO" id="GO:0006203">
    <property type="term" value="P:dGTP catabolic process"/>
    <property type="evidence" value="ECO:0007669"/>
    <property type="project" value="TreeGrafter"/>
</dbReference>
<dbReference type="EMBL" id="WTPW01001120">
    <property type="protein sequence ID" value="KAF0454744.1"/>
    <property type="molecule type" value="Genomic_DNA"/>
</dbReference>
<keyword evidence="3" id="KW-1185">Reference proteome</keyword>
<dbReference type="PANTHER" id="PTHR11373:SF4">
    <property type="entry name" value="DEOXYNUCLEOSIDE TRIPHOSPHATE TRIPHOSPHOHYDROLASE SAMHD1"/>
    <property type="match status" value="1"/>
</dbReference>
<name>A0A8H3XGS6_GIGMA</name>
<dbReference type="GO" id="GO:0008832">
    <property type="term" value="F:dGTPase activity"/>
    <property type="evidence" value="ECO:0007669"/>
    <property type="project" value="TreeGrafter"/>
</dbReference>
<evidence type="ECO:0000256" key="1">
    <source>
        <dbReference type="SAM" id="MobiDB-lite"/>
    </source>
</evidence>
<gene>
    <name evidence="2" type="ORF">F8M41_001523</name>
</gene>
<feature type="region of interest" description="Disordered" evidence="1">
    <location>
        <begin position="79"/>
        <end position="118"/>
    </location>
</feature>
<dbReference type="SUPFAM" id="SSF109604">
    <property type="entry name" value="HD-domain/PDEase-like"/>
    <property type="match status" value="1"/>
</dbReference>
<evidence type="ECO:0000313" key="2">
    <source>
        <dbReference type="EMBL" id="KAF0454744.1"/>
    </source>
</evidence>
<comment type="caution">
    <text evidence="2">The sequence shown here is derived from an EMBL/GenBank/DDBJ whole genome shotgun (WGS) entry which is preliminary data.</text>
</comment>